<evidence type="ECO:0000313" key="3">
    <source>
        <dbReference type="Proteomes" id="UP001342631"/>
    </source>
</evidence>
<protein>
    <submittedName>
        <fullName evidence="2">Uncharacterized protein</fullName>
    </submittedName>
</protein>
<organism evidence="2 3">
    <name type="scientific">Corallococcus caeni</name>
    <dbReference type="NCBI Taxonomy" id="3082388"/>
    <lineage>
        <taxon>Bacteria</taxon>
        <taxon>Pseudomonadati</taxon>
        <taxon>Myxococcota</taxon>
        <taxon>Myxococcia</taxon>
        <taxon>Myxococcales</taxon>
        <taxon>Cystobacterineae</taxon>
        <taxon>Myxococcaceae</taxon>
        <taxon>Corallococcus</taxon>
    </lineage>
</organism>
<name>A0ABQ6QX46_9BACT</name>
<keyword evidence="3" id="KW-1185">Reference proteome</keyword>
<sequence length="52" mass="5455">MGAFGFDIVSGFTVLGVSSFGGALGLRVREPEERDGAEKEEERSFMVGLGCG</sequence>
<keyword evidence="1" id="KW-0472">Membrane</keyword>
<comment type="caution">
    <text evidence="2">The sequence shown here is derived from an EMBL/GenBank/DDBJ whole genome shotgun (WGS) entry which is preliminary data.</text>
</comment>
<keyword evidence="1" id="KW-1133">Transmembrane helix</keyword>
<proteinExistence type="predicted"/>
<dbReference type="Proteomes" id="UP001342631">
    <property type="component" value="Unassembled WGS sequence"/>
</dbReference>
<accession>A0ABQ6QX46</accession>
<gene>
    <name evidence="2" type="ORF">ASNO1_48800</name>
</gene>
<evidence type="ECO:0000256" key="1">
    <source>
        <dbReference type="SAM" id="Phobius"/>
    </source>
</evidence>
<keyword evidence="1" id="KW-0812">Transmembrane</keyword>
<reference evidence="2 3" key="1">
    <citation type="journal article" date="2024" name="Arch. Microbiol.">
        <title>Corallococcus caeni sp. nov., a novel myxobacterium isolated from activated sludge.</title>
        <authorList>
            <person name="Tomita S."/>
            <person name="Nakai R."/>
            <person name="Kuroda K."/>
            <person name="Kurashita H."/>
            <person name="Hatamoto M."/>
            <person name="Yamaguchi T."/>
            <person name="Narihiro T."/>
        </authorList>
    </citation>
    <scope>NUCLEOTIDE SEQUENCE [LARGE SCALE GENOMIC DNA]</scope>
    <source>
        <strain evidence="2 3">NO1</strain>
    </source>
</reference>
<evidence type="ECO:0000313" key="2">
    <source>
        <dbReference type="EMBL" id="GMU08627.1"/>
    </source>
</evidence>
<feature type="transmembrane region" description="Helical" evidence="1">
    <location>
        <begin position="6"/>
        <end position="26"/>
    </location>
</feature>
<dbReference type="EMBL" id="BTTX01000004">
    <property type="protein sequence ID" value="GMU08627.1"/>
    <property type="molecule type" value="Genomic_DNA"/>
</dbReference>